<feature type="region of interest" description="Disordered" evidence="2">
    <location>
        <begin position="655"/>
        <end position="682"/>
    </location>
</feature>
<protein>
    <submittedName>
        <fullName evidence="3">Terminase large subunit</fullName>
    </submittedName>
</protein>
<evidence type="ECO:0000256" key="2">
    <source>
        <dbReference type="SAM" id="MobiDB-lite"/>
    </source>
</evidence>
<name>A0A8S5RC42_9VIRU</name>
<accession>A0A8S5RC42</accession>
<dbReference type="Gene3D" id="3.30.420.240">
    <property type="match status" value="1"/>
</dbReference>
<evidence type="ECO:0000313" key="3">
    <source>
        <dbReference type="EMBL" id="DAE28649.1"/>
    </source>
</evidence>
<reference evidence="3" key="1">
    <citation type="journal article" date="2021" name="Proc. Natl. Acad. Sci. U.S.A.">
        <title>A Catalog of Tens of Thousands of Viruses from Human Metagenomes Reveals Hidden Associations with Chronic Diseases.</title>
        <authorList>
            <person name="Tisza M.J."/>
            <person name="Buck C.B."/>
        </authorList>
    </citation>
    <scope>NUCLEOTIDE SEQUENCE</scope>
    <source>
        <strain evidence="3">CtmTa7</strain>
    </source>
</reference>
<sequence length="682" mass="77437">MSQIILPYNDDFSLDYDKDFYSDYGIFVKPIVYPMSTRKIESLLEIAKMQKYFQCNPVRFIDLMFNIELLDSQTLAVQKTWICPNSLLVCTRGWGKSTVIDLSIMSKGMCFNNNWTYIASGSGSQAEQTFTTLERLANDNIDTFTGSTGKVFKNEIEIKNAAGDGFSHSSNGFNYSLYNGAMTQTLNSNIDAKRGYRGSVVFDESGFLSEEMMNVYGAFAAVNRSMKTGKDESGKSIDPIRQRCFPQDMPYQKIYISSASSTDTKFFALYRDFAKKQIMGDPDFCVLHIDCELAFKPTLHGELIAPLLSRSTVQSEMRTNPEKARREYYCQFTTSAGANAIIKRGVITRNEEIRKPLLYNDTGDKRFVICYDPARSRDNSVILVGEIYDYIMPDESIDKRMRLVNCINLVDVGKKTKSPMQTPDQVEYLKQVILDYNGGADAYGNIVGVFIDAGSGGSGVNIADYLMPDWTDKAGITHRGLIDKEYSADYVKKFPNAVDKVHLISPTAYKSEMYEALIELMNQDKISFTAPYDGKGNLTVFDVDEKKLNSEKEKITNRLKRLKLSKEEFDRQLDEELNHVQSVKTKVIKLDWQDELALVNIDALKEELVNMVRKKRESGKDSFELTPEKANKMHDDRAYTAALAAKALMDERRKSIMNRKRKPSTNLASLLPIRTPKRKSYI</sequence>
<proteinExistence type="predicted"/>
<evidence type="ECO:0000256" key="1">
    <source>
        <dbReference type="SAM" id="Coils"/>
    </source>
</evidence>
<dbReference type="Gene3D" id="3.40.50.300">
    <property type="entry name" value="P-loop containing nucleotide triphosphate hydrolases"/>
    <property type="match status" value="1"/>
</dbReference>
<feature type="coiled-coil region" evidence="1">
    <location>
        <begin position="545"/>
        <end position="579"/>
    </location>
</feature>
<organism evidence="3">
    <name type="scientific">virus sp. ctmTa7</name>
    <dbReference type="NCBI Taxonomy" id="2828255"/>
    <lineage>
        <taxon>Viruses</taxon>
    </lineage>
</organism>
<dbReference type="InterPro" id="IPR027417">
    <property type="entry name" value="P-loop_NTPase"/>
</dbReference>
<dbReference type="EMBL" id="BK059091">
    <property type="protein sequence ID" value="DAE28649.1"/>
    <property type="molecule type" value="Genomic_DNA"/>
</dbReference>
<keyword evidence="1" id="KW-0175">Coiled coil</keyword>